<feature type="transmembrane region" description="Helical" evidence="9">
    <location>
        <begin position="344"/>
        <end position="362"/>
    </location>
</feature>
<evidence type="ECO:0000256" key="3">
    <source>
        <dbReference type="ARBA" id="ARBA00022692"/>
    </source>
</evidence>
<feature type="transmembrane region" description="Helical" evidence="9">
    <location>
        <begin position="230"/>
        <end position="255"/>
    </location>
</feature>
<keyword evidence="3 9" id="KW-0812">Transmembrane</keyword>
<dbReference type="InterPro" id="IPR000276">
    <property type="entry name" value="GPCR_Rhodpsn"/>
</dbReference>
<keyword evidence="12" id="KW-1185">Reference proteome</keyword>
<evidence type="ECO:0000256" key="7">
    <source>
        <dbReference type="ARBA" id="ARBA00023170"/>
    </source>
</evidence>
<dbReference type="AlphaFoldDB" id="A0A6J8A2L7"/>
<evidence type="ECO:0000256" key="9">
    <source>
        <dbReference type="SAM" id="Phobius"/>
    </source>
</evidence>
<dbReference type="PANTHER" id="PTHR24245">
    <property type="entry name" value="G-PROTEIN COUPLED RECEPTOR"/>
    <property type="match status" value="1"/>
</dbReference>
<dbReference type="GO" id="GO:0005886">
    <property type="term" value="C:plasma membrane"/>
    <property type="evidence" value="ECO:0007669"/>
    <property type="project" value="UniProtKB-SubCell"/>
</dbReference>
<evidence type="ECO:0000313" key="12">
    <source>
        <dbReference type="Proteomes" id="UP000507470"/>
    </source>
</evidence>
<dbReference type="Proteomes" id="UP000507470">
    <property type="component" value="Unassembled WGS sequence"/>
</dbReference>
<feature type="transmembrane region" description="Helical" evidence="9">
    <location>
        <begin position="109"/>
        <end position="134"/>
    </location>
</feature>
<dbReference type="SUPFAM" id="SSF81321">
    <property type="entry name" value="Family A G protein-coupled receptor-like"/>
    <property type="match status" value="1"/>
</dbReference>
<keyword evidence="4 9" id="KW-1133">Transmembrane helix</keyword>
<evidence type="ECO:0000259" key="10">
    <source>
        <dbReference type="PROSITE" id="PS50262"/>
    </source>
</evidence>
<evidence type="ECO:0000256" key="2">
    <source>
        <dbReference type="ARBA" id="ARBA00022475"/>
    </source>
</evidence>
<evidence type="ECO:0000313" key="11">
    <source>
        <dbReference type="EMBL" id="CAC5360023.1"/>
    </source>
</evidence>
<gene>
    <name evidence="11" type="ORF">MCOR_2656</name>
</gene>
<name>A0A6J8A2L7_MYTCO</name>
<evidence type="ECO:0000256" key="1">
    <source>
        <dbReference type="ARBA" id="ARBA00004651"/>
    </source>
</evidence>
<keyword evidence="6 9" id="KW-0472">Membrane</keyword>
<protein>
    <submittedName>
        <fullName evidence="11">GPR45</fullName>
    </submittedName>
</protein>
<dbReference type="InterPro" id="IPR051880">
    <property type="entry name" value="GPC_Orphan_Receptors"/>
</dbReference>
<dbReference type="EMBL" id="CACVKT020000542">
    <property type="protein sequence ID" value="CAC5360023.1"/>
    <property type="molecule type" value="Genomic_DNA"/>
</dbReference>
<evidence type="ECO:0000256" key="4">
    <source>
        <dbReference type="ARBA" id="ARBA00022989"/>
    </source>
</evidence>
<proteinExistence type="predicted"/>
<feature type="transmembrane region" description="Helical" evidence="9">
    <location>
        <begin position="146"/>
        <end position="166"/>
    </location>
</feature>
<feature type="transmembrane region" description="Helical" evidence="9">
    <location>
        <begin position="306"/>
        <end position="324"/>
    </location>
</feature>
<keyword evidence="5" id="KW-0297">G-protein coupled receptor</keyword>
<dbReference type="Pfam" id="PF00001">
    <property type="entry name" value="7tm_1"/>
    <property type="match status" value="1"/>
</dbReference>
<evidence type="ECO:0000256" key="5">
    <source>
        <dbReference type="ARBA" id="ARBA00023040"/>
    </source>
</evidence>
<organism evidence="11 12">
    <name type="scientific">Mytilus coruscus</name>
    <name type="common">Sea mussel</name>
    <dbReference type="NCBI Taxonomy" id="42192"/>
    <lineage>
        <taxon>Eukaryota</taxon>
        <taxon>Metazoa</taxon>
        <taxon>Spiralia</taxon>
        <taxon>Lophotrochozoa</taxon>
        <taxon>Mollusca</taxon>
        <taxon>Bivalvia</taxon>
        <taxon>Autobranchia</taxon>
        <taxon>Pteriomorphia</taxon>
        <taxon>Mytilida</taxon>
        <taxon>Mytiloidea</taxon>
        <taxon>Mytilidae</taxon>
        <taxon>Mytilinae</taxon>
        <taxon>Mytilus</taxon>
    </lineage>
</organism>
<reference evidence="11 12" key="1">
    <citation type="submission" date="2020-06" db="EMBL/GenBank/DDBJ databases">
        <authorList>
            <person name="Li R."/>
            <person name="Bekaert M."/>
        </authorList>
    </citation>
    <scope>NUCLEOTIDE SEQUENCE [LARGE SCALE GENOMIC DNA]</scope>
    <source>
        <strain evidence="12">wild</strain>
    </source>
</reference>
<evidence type="ECO:0000256" key="8">
    <source>
        <dbReference type="ARBA" id="ARBA00023224"/>
    </source>
</evidence>
<dbReference type="PROSITE" id="PS50262">
    <property type="entry name" value="G_PROTEIN_RECEP_F1_2"/>
    <property type="match status" value="1"/>
</dbReference>
<sequence length="413" mass="46388">MLVLQQKKEDVKLKKLLLNTFVYFFDYQNTTPMKECTNITHGNQSTALLSLCISADHHHTSGIPVLSTCSKISIGTIASLLVLIGFFGNAVVCFIVYRKPQMRSAINLLLANMALSDIVMSVVCVPCPLITIIHGRWMFGDVVCKIQAFLVEYLTSVAILILFIMSGDRYMIIVKRRDKLTAKFAKILIVLVWTIPLVTSLPPAIGLSDYKLFSDHTQCSLAVTNKTYDISFLAIKFTLIFVLPILLTGYAFSAIANTVRTNSFRIHNHADTEVSLNIAQMSATLGFILIPMKTKLDVDVKFKTRTFKTIMLLYVLVILCISPYSINEIVSNTTGLFQMNRDTIFLWIAFSKSSINPVIYFFRVKKFKETCGEFVPICCRSVNINVLSRRRVNPSSLYQYNGDQSIASISSTI</sequence>
<dbReference type="InterPro" id="IPR017452">
    <property type="entry name" value="GPCR_Rhodpsn_7TM"/>
</dbReference>
<evidence type="ECO:0000256" key="6">
    <source>
        <dbReference type="ARBA" id="ARBA00023136"/>
    </source>
</evidence>
<feature type="transmembrane region" description="Helical" evidence="9">
    <location>
        <begin position="72"/>
        <end position="97"/>
    </location>
</feature>
<keyword evidence="2" id="KW-1003">Cell membrane</keyword>
<dbReference type="PRINTS" id="PR00237">
    <property type="entry name" value="GPCRRHODOPSN"/>
</dbReference>
<keyword evidence="7" id="KW-0675">Receptor</keyword>
<dbReference type="PANTHER" id="PTHR24245:SF0">
    <property type="entry name" value="G-PROTEIN COUPLED RECEPTORS FAMILY 1 PROFILE DOMAIN-CONTAINING PROTEIN"/>
    <property type="match status" value="1"/>
</dbReference>
<feature type="transmembrane region" description="Helical" evidence="9">
    <location>
        <begin position="187"/>
        <end position="205"/>
    </location>
</feature>
<accession>A0A6J8A2L7</accession>
<dbReference type="Gene3D" id="1.20.1070.10">
    <property type="entry name" value="Rhodopsin 7-helix transmembrane proteins"/>
    <property type="match status" value="1"/>
</dbReference>
<comment type="subcellular location">
    <subcellularLocation>
        <location evidence="1">Cell membrane</location>
        <topology evidence="1">Multi-pass membrane protein</topology>
    </subcellularLocation>
</comment>
<feature type="domain" description="G-protein coupled receptors family 1 profile" evidence="10">
    <location>
        <begin position="88"/>
        <end position="360"/>
    </location>
</feature>
<dbReference type="OrthoDB" id="10018052at2759"/>
<keyword evidence="8" id="KW-0807">Transducer</keyword>
<dbReference type="GO" id="GO:0004930">
    <property type="term" value="F:G protein-coupled receptor activity"/>
    <property type="evidence" value="ECO:0007669"/>
    <property type="project" value="UniProtKB-KW"/>
</dbReference>